<evidence type="ECO:0000313" key="3">
    <source>
        <dbReference type="Proteomes" id="UP001206595"/>
    </source>
</evidence>
<reference evidence="2" key="1">
    <citation type="submission" date="2021-06" db="EMBL/GenBank/DDBJ databases">
        <authorList>
            <consortium name="DOE Joint Genome Institute"/>
            <person name="Mondo S.J."/>
            <person name="Amses K.R."/>
            <person name="Simmons D.R."/>
            <person name="Longcore J.E."/>
            <person name="Seto K."/>
            <person name="Alves G.H."/>
            <person name="Bonds A.E."/>
            <person name="Quandt C.A."/>
            <person name="Davis W.J."/>
            <person name="Chang Y."/>
            <person name="Letcher P.M."/>
            <person name="Powell M.J."/>
            <person name="Kuo A."/>
            <person name="Labutti K."/>
            <person name="Pangilinan J."/>
            <person name="Andreopoulos W."/>
            <person name="Tritt A."/>
            <person name="Riley R."/>
            <person name="Hundley H."/>
            <person name="Johnson J."/>
            <person name="Lipzen A."/>
            <person name="Barry K."/>
            <person name="Berbee M.L."/>
            <person name="Buchler N.E."/>
            <person name="Grigoriev I.V."/>
            <person name="Spatafora J.W."/>
            <person name="Stajich J.E."/>
            <person name="James T.Y."/>
        </authorList>
    </citation>
    <scope>NUCLEOTIDE SEQUENCE</scope>
    <source>
        <strain evidence="2">AG</strain>
    </source>
</reference>
<proteinExistence type="predicted"/>
<dbReference type="RefSeq" id="XP_051441120.1">
    <property type="nucleotide sequence ID" value="XM_051591858.1"/>
</dbReference>
<evidence type="ECO:0000313" key="2">
    <source>
        <dbReference type="EMBL" id="KAI8576116.1"/>
    </source>
</evidence>
<dbReference type="PIRSF" id="PIRSF002590">
    <property type="entry name" value="HSP9/HSP12_fun"/>
    <property type="match status" value="1"/>
</dbReference>
<accession>A0AAD5E438</accession>
<feature type="compositionally biased region" description="Basic and acidic residues" evidence="1">
    <location>
        <begin position="61"/>
        <end position="85"/>
    </location>
</feature>
<comment type="caution">
    <text evidence="2">The sequence shown here is derived from an EMBL/GenBank/DDBJ whole genome shotgun (WGS) entry which is preliminary data.</text>
</comment>
<dbReference type="Proteomes" id="UP001206595">
    <property type="component" value="Unassembled WGS sequence"/>
</dbReference>
<evidence type="ECO:0000256" key="1">
    <source>
        <dbReference type="SAM" id="MobiDB-lite"/>
    </source>
</evidence>
<sequence length="85" mass="9089">MADAGRKDFSQQAKESLKPDSQKTYTEQAGEQVSSGVDRVQGAVLPNSEKSAHQSAFDSARGNKDDAKHGEGILDKAKDKLGLNN</sequence>
<feature type="region of interest" description="Disordered" evidence="1">
    <location>
        <begin position="1"/>
        <end position="85"/>
    </location>
</feature>
<gene>
    <name evidence="2" type="ORF">K450DRAFT_258552</name>
</gene>
<protein>
    <submittedName>
        <fullName evidence="2">Uncharacterized protein</fullName>
    </submittedName>
</protein>
<organism evidence="2 3">
    <name type="scientific">Umbelopsis ramanniana AG</name>
    <dbReference type="NCBI Taxonomy" id="1314678"/>
    <lineage>
        <taxon>Eukaryota</taxon>
        <taxon>Fungi</taxon>
        <taxon>Fungi incertae sedis</taxon>
        <taxon>Mucoromycota</taxon>
        <taxon>Mucoromycotina</taxon>
        <taxon>Umbelopsidomycetes</taxon>
        <taxon>Umbelopsidales</taxon>
        <taxon>Umbelopsidaceae</taxon>
        <taxon>Umbelopsis</taxon>
    </lineage>
</organism>
<feature type="compositionally biased region" description="Polar residues" evidence="1">
    <location>
        <begin position="22"/>
        <end position="35"/>
    </location>
</feature>
<dbReference type="GeneID" id="75917201"/>
<dbReference type="EMBL" id="MU620962">
    <property type="protein sequence ID" value="KAI8576116.1"/>
    <property type="molecule type" value="Genomic_DNA"/>
</dbReference>
<dbReference type="AlphaFoldDB" id="A0AAD5E438"/>
<keyword evidence="3" id="KW-1185">Reference proteome</keyword>
<reference evidence="2" key="2">
    <citation type="journal article" date="2022" name="Proc. Natl. Acad. Sci. U.S.A.">
        <title>Diploid-dominant life cycles characterize the early evolution of Fungi.</title>
        <authorList>
            <person name="Amses K.R."/>
            <person name="Simmons D.R."/>
            <person name="Longcore J.E."/>
            <person name="Mondo S.J."/>
            <person name="Seto K."/>
            <person name="Jeronimo G.H."/>
            <person name="Bonds A.E."/>
            <person name="Quandt C.A."/>
            <person name="Davis W.J."/>
            <person name="Chang Y."/>
            <person name="Federici B.A."/>
            <person name="Kuo A."/>
            <person name="LaButti K."/>
            <person name="Pangilinan J."/>
            <person name="Andreopoulos W."/>
            <person name="Tritt A."/>
            <person name="Riley R."/>
            <person name="Hundley H."/>
            <person name="Johnson J."/>
            <person name="Lipzen A."/>
            <person name="Barry K."/>
            <person name="Lang B.F."/>
            <person name="Cuomo C.A."/>
            <person name="Buchler N.E."/>
            <person name="Grigoriev I.V."/>
            <person name="Spatafora J.W."/>
            <person name="Stajich J.E."/>
            <person name="James T.Y."/>
        </authorList>
    </citation>
    <scope>NUCLEOTIDE SEQUENCE</scope>
    <source>
        <strain evidence="2">AG</strain>
    </source>
</reference>
<dbReference type="Gene3D" id="6.10.250.2440">
    <property type="match status" value="2"/>
</dbReference>
<dbReference type="InterPro" id="IPR007250">
    <property type="entry name" value="HSP9_HSP12"/>
</dbReference>
<dbReference type="Pfam" id="PF04119">
    <property type="entry name" value="HSP9_HSP12"/>
    <property type="match status" value="1"/>
</dbReference>
<feature type="compositionally biased region" description="Basic and acidic residues" evidence="1">
    <location>
        <begin position="1"/>
        <end position="21"/>
    </location>
</feature>
<name>A0AAD5E438_UMBRA</name>